<dbReference type="Proteomes" id="UP000053675">
    <property type="component" value="Unassembled WGS sequence"/>
</dbReference>
<dbReference type="STRING" id="472175.EL18_03041"/>
<dbReference type="RefSeq" id="WP_036485935.1">
    <property type="nucleotide sequence ID" value="NZ_JMQM01000002.1"/>
</dbReference>
<feature type="transmembrane region" description="Helical" evidence="1">
    <location>
        <begin position="112"/>
        <end position="133"/>
    </location>
</feature>
<reference evidence="2 3" key="1">
    <citation type="submission" date="2014-05" db="EMBL/GenBank/DDBJ databases">
        <title>Draft Genome Sequence of Nitratireductor basaltis Strain UMTGB225, A Marine Bacterium Isolated from Green Barrel Tunicate.</title>
        <authorList>
            <person name="Gan H.Y."/>
        </authorList>
    </citation>
    <scope>NUCLEOTIDE SEQUENCE [LARGE SCALE GENOMIC DNA]</scope>
    <source>
        <strain evidence="2 3">UMTGB225</strain>
    </source>
</reference>
<evidence type="ECO:0000256" key="1">
    <source>
        <dbReference type="SAM" id="Phobius"/>
    </source>
</evidence>
<name>A0A084U751_9HYPH</name>
<feature type="transmembrane region" description="Helical" evidence="1">
    <location>
        <begin position="6"/>
        <end position="28"/>
    </location>
</feature>
<keyword evidence="1" id="KW-0812">Transmembrane</keyword>
<dbReference type="InterPro" id="IPR013879">
    <property type="entry name" value="DUF1761"/>
</dbReference>
<dbReference type="PATRIC" id="fig|472175.3.peg.3038"/>
<keyword evidence="3" id="KW-1185">Reference proteome</keyword>
<organism evidence="2 3">
    <name type="scientific">Nitratireductor basaltis</name>
    <dbReference type="NCBI Taxonomy" id="472175"/>
    <lineage>
        <taxon>Bacteria</taxon>
        <taxon>Pseudomonadati</taxon>
        <taxon>Pseudomonadota</taxon>
        <taxon>Alphaproteobacteria</taxon>
        <taxon>Hyphomicrobiales</taxon>
        <taxon>Phyllobacteriaceae</taxon>
        <taxon>Nitratireductor</taxon>
    </lineage>
</organism>
<dbReference type="AlphaFoldDB" id="A0A084U751"/>
<dbReference type="eggNOG" id="ENOG50332UY">
    <property type="taxonomic scope" value="Bacteria"/>
</dbReference>
<evidence type="ECO:0000313" key="3">
    <source>
        <dbReference type="Proteomes" id="UP000053675"/>
    </source>
</evidence>
<evidence type="ECO:0000313" key="2">
    <source>
        <dbReference type="EMBL" id="KFB08787.1"/>
    </source>
</evidence>
<sequence length="135" mass="14511">MDFGGMNFIAIVVAAAAAFLFGGAYYGAVSKRWLKAARIDPGEARMTPVHFITSIVGELIMAWVLAGLIGHLGTGQVTLMNGIVSGLFVWAGFMMTTMAINHRYQDYGWDLTVIDGVHWLGVAVIMGAIIGWFGV</sequence>
<comment type="caution">
    <text evidence="2">The sequence shown here is derived from an EMBL/GenBank/DDBJ whole genome shotgun (WGS) entry which is preliminary data.</text>
</comment>
<protein>
    <submittedName>
        <fullName evidence="2">Uncharacterized protein</fullName>
    </submittedName>
</protein>
<keyword evidence="1" id="KW-1133">Transmembrane helix</keyword>
<dbReference type="OrthoDB" id="344736at2"/>
<keyword evidence="1" id="KW-0472">Membrane</keyword>
<proteinExistence type="predicted"/>
<gene>
    <name evidence="2" type="ORF">EL18_03041</name>
</gene>
<dbReference type="Pfam" id="PF08570">
    <property type="entry name" value="DUF1761"/>
    <property type="match status" value="1"/>
</dbReference>
<feature type="transmembrane region" description="Helical" evidence="1">
    <location>
        <begin position="49"/>
        <end position="73"/>
    </location>
</feature>
<dbReference type="EMBL" id="JMQM01000002">
    <property type="protein sequence ID" value="KFB08787.1"/>
    <property type="molecule type" value="Genomic_DNA"/>
</dbReference>
<feature type="transmembrane region" description="Helical" evidence="1">
    <location>
        <begin position="79"/>
        <end position="100"/>
    </location>
</feature>
<accession>A0A084U751</accession>